<sequence>MWRAILFLSFFLFSMVFAQNQAVLYFYRADRVANVSEGDLIVMDLTLTNVIKLIKNYTVLTRENIKEYLTGLGFTNIPSEVSPALARENATNWGITEVVELTYTPGSKRGIFVINLSVWNALEKRLVREEKIPATSGREIFDALDEVGLVLAESLTGKRLGFGSLRVKTTLKDAVIVVGNVEYETSSLTMENAIAGLVYPVMIGTKTPEGLKLVYTNTFTIREAYVYDLTYHYEEWVEVIDLKTNTNRVPRSAYRAPAVGGGITWGPSLRFGQMSLAWGGMFFSWRNLMADFYLGYTPQMFLGEGEMIYLHTAGAQGMVQFRLFPREESLWNMGMYLSVTELTGVWPMFVFYNKGWPLISLGGTSSFRWGFRWMPSWLQSLEMEVCGGG</sequence>
<name>A0AAX3BFH0_9SPIR</name>
<evidence type="ECO:0000256" key="1">
    <source>
        <dbReference type="SAM" id="SignalP"/>
    </source>
</evidence>
<evidence type="ECO:0008006" key="4">
    <source>
        <dbReference type="Google" id="ProtNLM"/>
    </source>
</evidence>
<accession>A0AAX3BFH0</accession>
<evidence type="ECO:0000313" key="3">
    <source>
        <dbReference type="Proteomes" id="UP001056539"/>
    </source>
</evidence>
<reference evidence="2" key="1">
    <citation type="submission" date="2021-04" db="EMBL/GenBank/DDBJ databases">
        <authorList>
            <person name="Postec A."/>
        </authorList>
    </citation>
    <scope>NUCLEOTIDE SEQUENCE</scope>
    <source>
        <strain evidence="2">F1F22</strain>
    </source>
</reference>
<dbReference type="RefSeq" id="WP_271436242.1">
    <property type="nucleotide sequence ID" value="NZ_CP073355.1"/>
</dbReference>
<dbReference type="AlphaFoldDB" id="A0AAX3BFH0"/>
<keyword evidence="1" id="KW-0732">Signal</keyword>
<feature type="chain" id="PRO_5043690790" description="POTRA domain-containing protein" evidence="1">
    <location>
        <begin position="19"/>
        <end position="389"/>
    </location>
</feature>
<proteinExistence type="predicted"/>
<organism evidence="2 3">
    <name type="scientific">Thermospira aquatica</name>
    <dbReference type="NCBI Taxonomy" id="2828656"/>
    <lineage>
        <taxon>Bacteria</taxon>
        <taxon>Pseudomonadati</taxon>
        <taxon>Spirochaetota</taxon>
        <taxon>Spirochaetia</taxon>
        <taxon>Brevinematales</taxon>
        <taxon>Thermospiraceae</taxon>
        <taxon>Thermospira</taxon>
    </lineage>
</organism>
<dbReference type="Proteomes" id="UP001056539">
    <property type="component" value="Chromosome"/>
</dbReference>
<reference evidence="2" key="2">
    <citation type="submission" date="2022-06" db="EMBL/GenBank/DDBJ databases">
        <title>Thermospira aquatica gen. nov., sp. nov.</title>
        <authorList>
            <person name="Ben Ali Gam Z."/>
            <person name="Labat M."/>
        </authorList>
    </citation>
    <scope>NUCLEOTIDE SEQUENCE</scope>
    <source>
        <strain evidence="2">F1F22</strain>
    </source>
</reference>
<feature type="signal peptide" evidence="1">
    <location>
        <begin position="1"/>
        <end position="18"/>
    </location>
</feature>
<keyword evidence="3" id="KW-1185">Reference proteome</keyword>
<protein>
    <recommendedName>
        <fullName evidence="4">POTRA domain-containing protein</fullName>
    </recommendedName>
</protein>
<gene>
    <name evidence="2" type="ORF">KDW03_04740</name>
</gene>
<dbReference type="KEGG" id="taqu:KDW03_04740"/>
<evidence type="ECO:0000313" key="2">
    <source>
        <dbReference type="EMBL" id="URA11107.1"/>
    </source>
</evidence>
<dbReference type="EMBL" id="CP073355">
    <property type="protein sequence ID" value="URA11107.1"/>
    <property type="molecule type" value="Genomic_DNA"/>
</dbReference>